<reference evidence="4" key="1">
    <citation type="submission" date="2021-04" db="EMBL/GenBank/DDBJ databases">
        <title>Dactylosporangium aurantiacum NRRL B-8018 full assembly.</title>
        <authorList>
            <person name="Hartkoorn R.C."/>
            <person name="Beaudoing E."/>
            <person name="Hot D."/>
        </authorList>
    </citation>
    <scope>NUCLEOTIDE SEQUENCE</scope>
    <source>
        <strain evidence="4">NRRL B-8018</strain>
    </source>
</reference>
<dbReference type="GO" id="GO:0006508">
    <property type="term" value="P:proteolysis"/>
    <property type="evidence" value="ECO:0007669"/>
    <property type="project" value="InterPro"/>
</dbReference>
<dbReference type="PANTHER" id="PTHR43798">
    <property type="entry name" value="MONOACYLGLYCEROL LIPASE"/>
    <property type="match status" value="1"/>
</dbReference>
<dbReference type="InterPro" id="IPR002410">
    <property type="entry name" value="Peptidase_S33"/>
</dbReference>
<keyword evidence="5" id="KW-1185">Reference proteome</keyword>
<dbReference type="InterPro" id="IPR050266">
    <property type="entry name" value="AB_hydrolase_sf"/>
</dbReference>
<evidence type="ECO:0000256" key="1">
    <source>
        <dbReference type="ARBA" id="ARBA00010088"/>
    </source>
</evidence>
<evidence type="ECO:0000313" key="4">
    <source>
        <dbReference type="EMBL" id="UWZ57158.1"/>
    </source>
</evidence>
<proteinExistence type="inferred from homology"/>
<dbReference type="PRINTS" id="PR00111">
    <property type="entry name" value="ABHYDROLASE"/>
</dbReference>
<dbReference type="InterPro" id="IPR000073">
    <property type="entry name" value="AB_hydrolase_1"/>
</dbReference>
<feature type="domain" description="AB hydrolase-1" evidence="3">
    <location>
        <begin position="28"/>
        <end position="258"/>
    </location>
</feature>
<name>A0A9Q9MFG2_9ACTN</name>
<protein>
    <submittedName>
        <fullName evidence="4">Alpha/beta hydrolase</fullName>
    </submittedName>
</protein>
<accession>A0A9Q9MFG2</accession>
<keyword evidence="2 4" id="KW-0378">Hydrolase</keyword>
<evidence type="ECO:0000313" key="5">
    <source>
        <dbReference type="Proteomes" id="UP001058003"/>
    </source>
</evidence>
<dbReference type="KEGG" id="daur:Daura_13905"/>
<dbReference type="GO" id="GO:0016020">
    <property type="term" value="C:membrane"/>
    <property type="evidence" value="ECO:0007669"/>
    <property type="project" value="TreeGrafter"/>
</dbReference>
<dbReference type="PRINTS" id="PR00793">
    <property type="entry name" value="PROAMNOPTASE"/>
</dbReference>
<dbReference type="Proteomes" id="UP001058003">
    <property type="component" value="Chromosome"/>
</dbReference>
<dbReference type="GO" id="GO:0004177">
    <property type="term" value="F:aminopeptidase activity"/>
    <property type="evidence" value="ECO:0007669"/>
    <property type="project" value="UniProtKB-EC"/>
</dbReference>
<dbReference type="PANTHER" id="PTHR43798:SF31">
    <property type="entry name" value="AB HYDROLASE SUPERFAMILY PROTEIN YCLE"/>
    <property type="match status" value="1"/>
</dbReference>
<dbReference type="InterPro" id="IPR029058">
    <property type="entry name" value="AB_hydrolase_fold"/>
</dbReference>
<organism evidence="4 5">
    <name type="scientific">Dactylosporangium aurantiacum</name>
    <dbReference type="NCBI Taxonomy" id="35754"/>
    <lineage>
        <taxon>Bacteria</taxon>
        <taxon>Bacillati</taxon>
        <taxon>Actinomycetota</taxon>
        <taxon>Actinomycetes</taxon>
        <taxon>Micromonosporales</taxon>
        <taxon>Micromonosporaceae</taxon>
        <taxon>Dactylosporangium</taxon>
    </lineage>
</organism>
<evidence type="ECO:0000259" key="3">
    <source>
        <dbReference type="Pfam" id="PF12697"/>
    </source>
</evidence>
<gene>
    <name evidence="4" type="ORF">Daura_13905</name>
</gene>
<dbReference type="EMBL" id="CP073767">
    <property type="protein sequence ID" value="UWZ57158.1"/>
    <property type="molecule type" value="Genomic_DNA"/>
</dbReference>
<comment type="similarity">
    <text evidence="1">Belongs to the peptidase S33 family.</text>
</comment>
<dbReference type="Pfam" id="PF12697">
    <property type="entry name" value="Abhydrolase_6"/>
    <property type="match status" value="1"/>
</dbReference>
<dbReference type="SUPFAM" id="SSF53474">
    <property type="entry name" value="alpha/beta-Hydrolases"/>
    <property type="match status" value="1"/>
</dbReference>
<dbReference type="AlphaFoldDB" id="A0A9Q9MFG2"/>
<dbReference type="RefSeq" id="WP_033367131.1">
    <property type="nucleotide sequence ID" value="NZ_CP073767.1"/>
</dbReference>
<sequence>MSRPAGRAVLADDGCRLWTLVGGDGPPLVFVHGGPGLWDMAGDLATMFEGHYRTVRWDQRGCGRSQRRGPYTLDRSVADLGAVLDAHAAGPATLLGHSWGAHLALEYTLRHPERVRRLVYVAGTGIDDEDTWKPVYRQRTRDLPGGLDRASVVRQWTAEFPDRAQAATHAEAMATPWFEINRECSVTINAEVARRLRETDLAARCRTLRVPVLIVDGSEDLRPRWAVDSLAAALPDVRRVVLRGASHLPWVEDPDGFSGAVLGDHRR</sequence>
<evidence type="ECO:0000256" key="2">
    <source>
        <dbReference type="ARBA" id="ARBA00022801"/>
    </source>
</evidence>
<dbReference type="Gene3D" id="3.40.50.1820">
    <property type="entry name" value="alpha/beta hydrolase"/>
    <property type="match status" value="1"/>
</dbReference>
<dbReference type="OrthoDB" id="9796770at2"/>